<dbReference type="PANTHER" id="PTHR21724">
    <property type="entry name" value="SHKT DOMAIN-CONTAINING PROTEIN"/>
    <property type="match status" value="1"/>
</dbReference>
<keyword evidence="5" id="KW-1185">Reference proteome</keyword>
<dbReference type="Proteomes" id="UP001283361">
    <property type="component" value="Unassembled WGS sequence"/>
</dbReference>
<accession>A0AAE0Z8V6</accession>
<dbReference type="PROSITE" id="PS51670">
    <property type="entry name" value="SHKT"/>
    <property type="match status" value="1"/>
</dbReference>
<feature type="chain" id="PRO_5042034853" description="ShKT domain-containing protein" evidence="2">
    <location>
        <begin position="24"/>
        <end position="174"/>
    </location>
</feature>
<dbReference type="AlphaFoldDB" id="A0AAE0Z8V6"/>
<dbReference type="EMBL" id="JAWDGP010004466">
    <property type="protein sequence ID" value="KAK3764171.1"/>
    <property type="molecule type" value="Genomic_DNA"/>
</dbReference>
<gene>
    <name evidence="4" type="ORF">RRG08_044100</name>
</gene>
<reference evidence="4" key="1">
    <citation type="journal article" date="2023" name="G3 (Bethesda)">
        <title>A reference genome for the long-term kleptoplast-retaining sea slug Elysia crispata morphotype clarki.</title>
        <authorList>
            <person name="Eastman K.E."/>
            <person name="Pendleton A.L."/>
            <person name="Shaikh M.A."/>
            <person name="Suttiyut T."/>
            <person name="Ogas R."/>
            <person name="Tomko P."/>
            <person name="Gavelis G."/>
            <person name="Widhalm J.R."/>
            <person name="Wisecaver J.H."/>
        </authorList>
    </citation>
    <scope>NUCLEOTIDE SEQUENCE</scope>
    <source>
        <strain evidence="4">ECLA1</strain>
    </source>
</reference>
<name>A0AAE0Z8V6_9GAST</name>
<dbReference type="InterPro" id="IPR003582">
    <property type="entry name" value="ShKT_dom"/>
</dbReference>
<keyword evidence="2" id="KW-0732">Signal</keyword>
<evidence type="ECO:0000313" key="5">
    <source>
        <dbReference type="Proteomes" id="UP001283361"/>
    </source>
</evidence>
<evidence type="ECO:0000256" key="1">
    <source>
        <dbReference type="PROSITE-ProRule" id="PRU01005"/>
    </source>
</evidence>
<evidence type="ECO:0000259" key="3">
    <source>
        <dbReference type="PROSITE" id="PS51670"/>
    </source>
</evidence>
<comment type="caution">
    <text evidence="1">Lacks conserved residue(s) required for the propagation of feature annotation.</text>
</comment>
<feature type="signal peptide" evidence="2">
    <location>
        <begin position="1"/>
        <end position="23"/>
    </location>
</feature>
<protein>
    <recommendedName>
        <fullName evidence="3">ShKT domain-containing protein</fullName>
    </recommendedName>
</protein>
<evidence type="ECO:0000313" key="4">
    <source>
        <dbReference type="EMBL" id="KAK3764171.1"/>
    </source>
</evidence>
<comment type="caution">
    <text evidence="4">The sequence shown here is derived from an EMBL/GenBank/DDBJ whole genome shotgun (WGS) entry which is preliminary data.</text>
</comment>
<feature type="domain" description="ShKT" evidence="3">
    <location>
        <begin position="70"/>
        <end position="105"/>
    </location>
</feature>
<dbReference type="SMART" id="SM00254">
    <property type="entry name" value="ShKT"/>
    <property type="match status" value="3"/>
</dbReference>
<dbReference type="PANTHER" id="PTHR21724:SF109">
    <property type="entry name" value="SHKT DOMAIN-CONTAINING PROTEIN"/>
    <property type="match status" value="1"/>
</dbReference>
<sequence length="174" mass="19180">MSSYFKIILLLLVSAYYSDQAEAQDAPCADKVHNCRSYGQIMCVDYSDWAKINCASTCAFCSGPTAMKECKDYVDNCASYASEMCTESSYRTWAEDNCSKFCGFCVPPNSTTTSATTGTTATTQPITQKPVVTVTVPPNAPCLDTINFCLVYSKRACTDVTWADTYCRKWCARC</sequence>
<evidence type="ECO:0000256" key="2">
    <source>
        <dbReference type="SAM" id="SignalP"/>
    </source>
</evidence>
<organism evidence="4 5">
    <name type="scientific">Elysia crispata</name>
    <name type="common">lettuce slug</name>
    <dbReference type="NCBI Taxonomy" id="231223"/>
    <lineage>
        <taxon>Eukaryota</taxon>
        <taxon>Metazoa</taxon>
        <taxon>Spiralia</taxon>
        <taxon>Lophotrochozoa</taxon>
        <taxon>Mollusca</taxon>
        <taxon>Gastropoda</taxon>
        <taxon>Heterobranchia</taxon>
        <taxon>Euthyneura</taxon>
        <taxon>Panpulmonata</taxon>
        <taxon>Sacoglossa</taxon>
        <taxon>Placobranchoidea</taxon>
        <taxon>Plakobranchidae</taxon>
        <taxon>Elysia</taxon>
    </lineage>
</organism>
<dbReference type="Gene3D" id="1.10.10.1940">
    <property type="match status" value="1"/>
</dbReference>
<proteinExistence type="predicted"/>
<dbReference type="Pfam" id="PF01549">
    <property type="entry name" value="ShK"/>
    <property type="match status" value="2"/>
</dbReference>